<dbReference type="SMART" id="SM01074">
    <property type="entry name" value="Cdc6_C"/>
    <property type="match status" value="1"/>
</dbReference>
<evidence type="ECO:0000256" key="2">
    <source>
        <dbReference type="ARBA" id="ARBA00006184"/>
    </source>
</evidence>
<feature type="compositionally biased region" description="Basic and acidic residues" evidence="8">
    <location>
        <begin position="124"/>
        <end position="136"/>
    </location>
</feature>
<dbReference type="SMART" id="SM00382">
    <property type="entry name" value="AAA"/>
    <property type="match status" value="1"/>
</dbReference>
<evidence type="ECO:0000313" key="11">
    <source>
        <dbReference type="EMBL" id="ALO23489.1"/>
    </source>
</evidence>
<dbReference type="GO" id="GO:0033314">
    <property type="term" value="P:mitotic DNA replication checkpoint signaling"/>
    <property type="evidence" value="ECO:0007669"/>
    <property type="project" value="TreeGrafter"/>
</dbReference>
<dbReference type="GO" id="GO:0003688">
    <property type="term" value="F:DNA replication origin binding"/>
    <property type="evidence" value="ECO:0007669"/>
    <property type="project" value="TreeGrafter"/>
</dbReference>
<dbReference type="Gene3D" id="1.10.8.60">
    <property type="match status" value="1"/>
</dbReference>
<organism evidence="11">
    <name type="scientific">Locusta migratoria</name>
    <name type="common">Migratory locust</name>
    <dbReference type="NCBI Taxonomy" id="7004"/>
    <lineage>
        <taxon>Eukaryota</taxon>
        <taxon>Metazoa</taxon>
        <taxon>Ecdysozoa</taxon>
        <taxon>Arthropoda</taxon>
        <taxon>Hexapoda</taxon>
        <taxon>Insecta</taxon>
        <taxon>Pterygota</taxon>
        <taxon>Neoptera</taxon>
        <taxon>Polyneoptera</taxon>
        <taxon>Orthoptera</taxon>
        <taxon>Caelifera</taxon>
        <taxon>Acrididea</taxon>
        <taxon>Acridomorpha</taxon>
        <taxon>Acridoidea</taxon>
        <taxon>Acrididae</taxon>
        <taxon>Oedipodinae</taxon>
        <taxon>Locusta</taxon>
    </lineage>
</organism>
<keyword evidence="6" id="KW-0131">Cell cycle</keyword>
<evidence type="ECO:0000256" key="8">
    <source>
        <dbReference type="SAM" id="MobiDB-lite"/>
    </source>
</evidence>
<evidence type="ECO:0000256" key="3">
    <source>
        <dbReference type="ARBA" id="ARBA00022618"/>
    </source>
</evidence>
<dbReference type="PANTHER" id="PTHR10763:SF26">
    <property type="entry name" value="CELL DIVISION CONTROL PROTEIN 6 HOMOLOG"/>
    <property type="match status" value="1"/>
</dbReference>
<dbReference type="PIRSF" id="PIRSF001767">
    <property type="entry name" value="Cdc6"/>
    <property type="match status" value="1"/>
</dbReference>
<dbReference type="CDD" id="cd00009">
    <property type="entry name" value="AAA"/>
    <property type="match status" value="1"/>
</dbReference>
<reference evidence="11" key="1">
    <citation type="submission" date="2015-08" db="EMBL/GenBank/DDBJ databases">
        <title>Juvenile hormone-mediated Cdc6 expression is required for vitellogenesis and oogenesis in the migratory locust.</title>
        <authorList>
            <person name="Wu Z."/>
            <person name="Guo W."/>
            <person name="Zhou S."/>
        </authorList>
    </citation>
    <scope>NUCLEOTIDE SEQUENCE</scope>
</reference>
<dbReference type="GO" id="GO:0005634">
    <property type="term" value="C:nucleus"/>
    <property type="evidence" value="ECO:0007669"/>
    <property type="project" value="UniProtKB-SubCell"/>
</dbReference>
<feature type="domain" description="AAA+ ATPase" evidence="9">
    <location>
        <begin position="178"/>
        <end position="323"/>
    </location>
</feature>
<dbReference type="Pfam" id="PF09079">
    <property type="entry name" value="WHD_Cdc6"/>
    <property type="match status" value="1"/>
</dbReference>
<comment type="similarity">
    <text evidence="2 7">Belongs to the CDC6/cdc18 family.</text>
</comment>
<dbReference type="SUPFAM" id="SSF52540">
    <property type="entry name" value="P-loop containing nucleoside triphosphate hydrolases"/>
    <property type="match status" value="1"/>
</dbReference>
<feature type="region of interest" description="Disordered" evidence="8">
    <location>
        <begin position="394"/>
        <end position="415"/>
    </location>
</feature>
<dbReference type="InterPro" id="IPR049945">
    <property type="entry name" value="AAA_22"/>
</dbReference>
<dbReference type="InterPro" id="IPR015163">
    <property type="entry name" value="Cdc6_C"/>
</dbReference>
<dbReference type="PANTHER" id="PTHR10763">
    <property type="entry name" value="CELL DIVISION CONTROL PROTEIN 6-RELATED"/>
    <property type="match status" value="1"/>
</dbReference>
<name>A0A0S2IIN1_LOCMI</name>
<evidence type="ECO:0000259" key="10">
    <source>
        <dbReference type="SMART" id="SM01074"/>
    </source>
</evidence>
<evidence type="ECO:0000256" key="1">
    <source>
        <dbReference type="ARBA" id="ARBA00004123"/>
    </source>
</evidence>
<proteinExistence type="evidence at transcript level"/>
<dbReference type="GO" id="GO:0016887">
    <property type="term" value="F:ATP hydrolysis activity"/>
    <property type="evidence" value="ECO:0007669"/>
    <property type="project" value="InterPro"/>
</dbReference>
<comment type="function">
    <text evidence="7">Involved in the initiation of DNA replication. Also participates in checkpoint controls that ensure DNA replication is completed before mitosis is initiated.</text>
</comment>
<dbReference type="GO" id="GO:0051301">
    <property type="term" value="P:cell division"/>
    <property type="evidence" value="ECO:0007669"/>
    <property type="project" value="UniProtKB-UniRule"/>
</dbReference>
<keyword evidence="3" id="KW-0132">Cell division</keyword>
<dbReference type="Pfam" id="PF22606">
    <property type="entry name" value="Cdc6-ORC-like_ATPase_lid"/>
    <property type="match status" value="1"/>
</dbReference>
<evidence type="ECO:0000256" key="4">
    <source>
        <dbReference type="ARBA" id="ARBA00022705"/>
    </source>
</evidence>
<feature type="compositionally biased region" description="Polar residues" evidence="8">
    <location>
        <begin position="398"/>
        <end position="407"/>
    </location>
</feature>
<keyword evidence="4" id="KW-0235">DNA replication</keyword>
<evidence type="ECO:0000256" key="6">
    <source>
        <dbReference type="ARBA" id="ARBA00023306"/>
    </source>
</evidence>
<protein>
    <recommendedName>
        <fullName evidence="7">Cell division control protein</fullName>
    </recommendedName>
</protein>
<evidence type="ECO:0000259" key="9">
    <source>
        <dbReference type="SMART" id="SM00382"/>
    </source>
</evidence>
<feature type="compositionally biased region" description="Polar residues" evidence="8">
    <location>
        <begin position="99"/>
        <end position="122"/>
    </location>
</feature>
<dbReference type="InterPro" id="IPR003593">
    <property type="entry name" value="AAA+_ATPase"/>
</dbReference>
<evidence type="ECO:0000256" key="5">
    <source>
        <dbReference type="ARBA" id="ARBA00023242"/>
    </source>
</evidence>
<dbReference type="GO" id="GO:0006270">
    <property type="term" value="P:DNA replication initiation"/>
    <property type="evidence" value="ECO:0007669"/>
    <property type="project" value="UniProtKB-UniRule"/>
</dbReference>
<dbReference type="FunFam" id="3.40.50.300:FF:000547">
    <property type="entry name" value="Cell division control protein"/>
    <property type="match status" value="1"/>
</dbReference>
<comment type="subcellular location">
    <subcellularLocation>
        <location evidence="1 7">Nucleus</location>
    </subcellularLocation>
</comment>
<keyword evidence="5 7" id="KW-0539">Nucleus</keyword>
<accession>A0A0S2IIN1</accession>
<dbReference type="InterPro" id="IPR050311">
    <property type="entry name" value="ORC1/CDC6"/>
</dbReference>
<dbReference type="InterPro" id="IPR016314">
    <property type="entry name" value="Cdc6/18"/>
</dbReference>
<dbReference type="FunFam" id="1.10.10.10:FF:000265">
    <property type="entry name" value="Cell division control protein"/>
    <property type="match status" value="1"/>
</dbReference>
<feature type="compositionally biased region" description="Basic and acidic residues" evidence="8">
    <location>
        <begin position="77"/>
        <end position="95"/>
    </location>
</feature>
<dbReference type="Pfam" id="PF13401">
    <property type="entry name" value="AAA_22"/>
    <property type="match status" value="1"/>
</dbReference>
<dbReference type="InterPro" id="IPR036390">
    <property type="entry name" value="WH_DNA-bd_sf"/>
</dbReference>
<dbReference type="Gene3D" id="1.10.10.10">
    <property type="entry name" value="Winged helix-like DNA-binding domain superfamily/Winged helix DNA-binding domain"/>
    <property type="match status" value="1"/>
</dbReference>
<dbReference type="SUPFAM" id="SSF46785">
    <property type="entry name" value="Winged helix' DNA-binding domain"/>
    <property type="match status" value="1"/>
</dbReference>
<dbReference type="AlphaFoldDB" id="A0A0S2IIN1"/>
<feature type="domain" description="Cdc6 C-terminal" evidence="10">
    <location>
        <begin position="451"/>
        <end position="532"/>
    </location>
</feature>
<dbReference type="Gene3D" id="3.40.50.300">
    <property type="entry name" value="P-loop containing nucleotide triphosphate hydrolases"/>
    <property type="match status" value="1"/>
</dbReference>
<dbReference type="EMBL" id="KT692979">
    <property type="protein sequence ID" value="ALO23489.1"/>
    <property type="molecule type" value="mRNA"/>
</dbReference>
<dbReference type="InterPro" id="IPR027417">
    <property type="entry name" value="P-loop_NTPase"/>
</dbReference>
<sequence length="550" mass="61335">MAMVQTNLGFKVKKNPQKTLVIKDFYGSCKENADALRAKVPGEDDSVSHAKINGKKLDQIAENRALATRKRCTNNEVKQDGNHEDGGSPPKRDKCLPGNTPSTTPSQLLMKLNLTSPKATSDSVEEKHLTPKKLFDSDPTFHQARQALHCTSCSGLPGREEQLEFFQDYLEDHLLHQKPGTVYVSGPPGTGKSACLRKIMGLGKIKEGYRTVYINCTALKTSQTIYSKICSELNLKTSTKTIKEYVKNIEKLLSTSKKMILFILDEIDQLDSRNQSVLYTLFEWPSKPDSKLVLIGIANALDLADRVRVLPRLQARVELKPTLIHFPPYTKQQIVAILSSRLSEFNVNQIFSPAIVHLLAAKVASMSGDARRALDIGRRVLEIAEARLNDEPLPLQPIAQNESNPANPRSPRKSTGGVDIKLVMDVLNNIYGTSQTLNEESAFPIQQKVLVCTLLLLLKTGPKKDISLAKLHEVYRRVCNRRNLLPVDQAEFRSLCQMVEIRGIIRLQGARKEARLTKVCLQWDEEEVAAALKDKQLLATIMNDTSAVLP</sequence>
<evidence type="ECO:0000256" key="7">
    <source>
        <dbReference type="PIRNR" id="PIRNR001767"/>
    </source>
</evidence>
<dbReference type="InterPro" id="IPR054425">
    <property type="entry name" value="Cdc6_ORC1-like_ATPase_lid"/>
</dbReference>
<dbReference type="InterPro" id="IPR036388">
    <property type="entry name" value="WH-like_DNA-bd_sf"/>
</dbReference>
<feature type="region of interest" description="Disordered" evidence="8">
    <location>
        <begin position="72"/>
        <end position="137"/>
    </location>
</feature>